<sequence>MTTAIPQYPSSIRVAVGLWLATATFGVLNSAFYWSQFGTLQSALAERKVEAPTEAATALLTFHSITMGLFALIFVIFSLQLRKGRGWTRLVLTFGAVLELFFLLGQGITPEGLLVGVLVFGALLTTWWQTSTDWLAEVRAAR</sequence>
<feature type="transmembrane region" description="Helical" evidence="1">
    <location>
        <begin position="114"/>
        <end position="136"/>
    </location>
</feature>
<feature type="transmembrane region" description="Helical" evidence="1">
    <location>
        <begin position="90"/>
        <end position="108"/>
    </location>
</feature>
<evidence type="ECO:0000313" key="3">
    <source>
        <dbReference type="Proteomes" id="UP001519363"/>
    </source>
</evidence>
<feature type="transmembrane region" description="Helical" evidence="1">
    <location>
        <begin position="12"/>
        <end position="35"/>
    </location>
</feature>
<accession>A0ABS5AHG5</accession>
<keyword evidence="1" id="KW-0812">Transmembrane</keyword>
<comment type="caution">
    <text evidence="2">The sequence shown here is derived from an EMBL/GenBank/DDBJ whole genome shotgun (WGS) entry which is preliminary data.</text>
</comment>
<dbReference type="Proteomes" id="UP001519363">
    <property type="component" value="Unassembled WGS sequence"/>
</dbReference>
<name>A0ABS5AHG5_9PSEU</name>
<organism evidence="2 3">
    <name type="scientific">Crossiella equi</name>
    <dbReference type="NCBI Taxonomy" id="130796"/>
    <lineage>
        <taxon>Bacteria</taxon>
        <taxon>Bacillati</taxon>
        <taxon>Actinomycetota</taxon>
        <taxon>Actinomycetes</taxon>
        <taxon>Pseudonocardiales</taxon>
        <taxon>Pseudonocardiaceae</taxon>
        <taxon>Crossiella</taxon>
    </lineage>
</organism>
<evidence type="ECO:0008006" key="4">
    <source>
        <dbReference type="Google" id="ProtNLM"/>
    </source>
</evidence>
<proteinExistence type="predicted"/>
<dbReference type="EMBL" id="JAGIOO010000001">
    <property type="protein sequence ID" value="MBP2476013.1"/>
    <property type="molecule type" value="Genomic_DNA"/>
</dbReference>
<keyword evidence="1" id="KW-0472">Membrane</keyword>
<reference evidence="2 3" key="1">
    <citation type="submission" date="2021-03" db="EMBL/GenBank/DDBJ databases">
        <title>Sequencing the genomes of 1000 actinobacteria strains.</title>
        <authorList>
            <person name="Klenk H.-P."/>
        </authorList>
    </citation>
    <scope>NUCLEOTIDE SEQUENCE [LARGE SCALE GENOMIC DNA]</scope>
    <source>
        <strain evidence="2 3">DSM 44580</strain>
    </source>
</reference>
<dbReference type="RefSeq" id="WP_086789930.1">
    <property type="nucleotide sequence ID" value="NZ_JAGIOO010000001.1"/>
</dbReference>
<evidence type="ECO:0000256" key="1">
    <source>
        <dbReference type="SAM" id="Phobius"/>
    </source>
</evidence>
<keyword evidence="1" id="KW-1133">Transmembrane helix</keyword>
<feature type="transmembrane region" description="Helical" evidence="1">
    <location>
        <begin position="55"/>
        <end position="78"/>
    </location>
</feature>
<gene>
    <name evidence="2" type="ORF">JOF53_004885</name>
</gene>
<evidence type="ECO:0000313" key="2">
    <source>
        <dbReference type="EMBL" id="MBP2476013.1"/>
    </source>
</evidence>
<protein>
    <recommendedName>
        <fullName evidence="4">DUF4345 domain-containing protein</fullName>
    </recommendedName>
</protein>
<keyword evidence="3" id="KW-1185">Reference proteome</keyword>